<sequence>MLFKVLACAFLLAAPLFFFNILPRPSFVNLSFYNMSISSSLTGWHSRATPYPDNFTPTRSALKLAVLRNSPVEPEGFTLALFSTPAKIAVDAAGKVLTVRDDDFSNLLALAGSLKELPDANNFRNTWVVAQPMTSRPIDRILVPVDPEDGSGNRPGYKETSVQGHDGVKTELRRPVGDMQDLPPSLMNLVSSVLEAREKDGDRDVGTINRVKAVLGDVF</sequence>
<dbReference type="AlphaFoldDB" id="K5WL47"/>
<gene>
    <name evidence="2" type="ORF">AGABI1DRAFT_109111</name>
</gene>
<evidence type="ECO:0000313" key="2">
    <source>
        <dbReference type="EMBL" id="EKM76031.1"/>
    </source>
</evidence>
<dbReference type="eggNOG" id="ENOG502SSUA">
    <property type="taxonomic scope" value="Eukaryota"/>
</dbReference>
<name>K5WL47_AGABU</name>
<keyword evidence="3" id="KW-1185">Reference proteome</keyword>
<reference evidence="3" key="1">
    <citation type="journal article" date="2012" name="Proc. Natl. Acad. Sci. U.S.A.">
        <title>Genome sequence of the button mushroom Agaricus bisporus reveals mechanisms governing adaptation to a humic-rich ecological niche.</title>
        <authorList>
            <person name="Morin E."/>
            <person name="Kohler A."/>
            <person name="Baker A.R."/>
            <person name="Foulongne-Oriol M."/>
            <person name="Lombard V."/>
            <person name="Nagy L.G."/>
            <person name="Ohm R.A."/>
            <person name="Patyshakuliyeva A."/>
            <person name="Brun A."/>
            <person name="Aerts A.L."/>
            <person name="Bailey A.M."/>
            <person name="Billette C."/>
            <person name="Coutinho P.M."/>
            <person name="Deakin G."/>
            <person name="Doddapaneni H."/>
            <person name="Floudas D."/>
            <person name="Grimwood J."/>
            <person name="Hilden K."/>
            <person name="Kuees U."/>
            <person name="LaButti K.M."/>
            <person name="Lapidus A."/>
            <person name="Lindquist E.A."/>
            <person name="Lucas S.M."/>
            <person name="Murat C."/>
            <person name="Riley R.W."/>
            <person name="Salamov A.A."/>
            <person name="Schmutz J."/>
            <person name="Subramanian V."/>
            <person name="Woesten H.A.B."/>
            <person name="Xu J."/>
            <person name="Eastwood D.C."/>
            <person name="Foster G.D."/>
            <person name="Sonnenberg A.S."/>
            <person name="Cullen D."/>
            <person name="de Vries R.P."/>
            <person name="Lundell T."/>
            <person name="Hibbett D.S."/>
            <person name="Henrissat B."/>
            <person name="Burton K.S."/>
            <person name="Kerrigan R.W."/>
            <person name="Challen M.P."/>
            <person name="Grigoriev I.V."/>
            <person name="Martin F."/>
        </authorList>
    </citation>
    <scope>NUCLEOTIDE SEQUENCE [LARGE SCALE GENOMIC DNA]</scope>
    <source>
        <strain evidence="3">JB137-S8 / ATCC MYA-4627 / FGSC 10392</strain>
    </source>
</reference>
<dbReference type="EMBL" id="JH971406">
    <property type="protein sequence ID" value="EKM76031.1"/>
    <property type="molecule type" value="Genomic_DNA"/>
</dbReference>
<dbReference type="HOGENOM" id="CLU_085458_1_0_1"/>
<dbReference type="OMA" id="GSFRNTW"/>
<organism evidence="2 3">
    <name type="scientific">Agaricus bisporus var. burnettii (strain JB137-S8 / ATCC MYA-4627 / FGSC 10392)</name>
    <name type="common">White button mushroom</name>
    <dbReference type="NCBI Taxonomy" id="597362"/>
    <lineage>
        <taxon>Eukaryota</taxon>
        <taxon>Fungi</taxon>
        <taxon>Dikarya</taxon>
        <taxon>Basidiomycota</taxon>
        <taxon>Agaricomycotina</taxon>
        <taxon>Agaricomycetes</taxon>
        <taxon>Agaricomycetidae</taxon>
        <taxon>Agaricales</taxon>
        <taxon>Agaricineae</taxon>
        <taxon>Agaricaceae</taxon>
        <taxon>Agaricus</taxon>
    </lineage>
</organism>
<proteinExistence type="predicted"/>
<accession>K5WL47</accession>
<feature type="region of interest" description="Disordered" evidence="1">
    <location>
        <begin position="144"/>
        <end position="166"/>
    </location>
</feature>
<dbReference type="GeneID" id="18822689"/>
<protein>
    <submittedName>
        <fullName evidence="2">Uncharacterized protein</fullName>
    </submittedName>
</protein>
<dbReference type="OrthoDB" id="3006153at2759"/>
<dbReference type="KEGG" id="abp:AGABI1DRAFT109111"/>
<evidence type="ECO:0000313" key="3">
    <source>
        <dbReference type="Proteomes" id="UP000008493"/>
    </source>
</evidence>
<evidence type="ECO:0000256" key="1">
    <source>
        <dbReference type="SAM" id="MobiDB-lite"/>
    </source>
</evidence>
<dbReference type="Proteomes" id="UP000008493">
    <property type="component" value="Unassembled WGS sequence"/>
</dbReference>
<dbReference type="RefSeq" id="XP_007333401.1">
    <property type="nucleotide sequence ID" value="XM_007333339.1"/>
</dbReference>
<dbReference type="InParanoid" id="K5WL47"/>